<evidence type="ECO:0000256" key="1">
    <source>
        <dbReference type="SAM" id="MobiDB-lite"/>
    </source>
</evidence>
<organism evidence="2 3">
    <name type="scientific">Phyllostomus discolor</name>
    <name type="common">pale spear-nosed bat</name>
    <dbReference type="NCBI Taxonomy" id="89673"/>
    <lineage>
        <taxon>Eukaryota</taxon>
        <taxon>Metazoa</taxon>
        <taxon>Chordata</taxon>
        <taxon>Craniata</taxon>
        <taxon>Vertebrata</taxon>
        <taxon>Euteleostomi</taxon>
        <taxon>Mammalia</taxon>
        <taxon>Eutheria</taxon>
        <taxon>Laurasiatheria</taxon>
        <taxon>Chiroptera</taxon>
        <taxon>Yangochiroptera</taxon>
        <taxon>Phyllostomidae</taxon>
        <taxon>Phyllostominae</taxon>
        <taxon>Phyllostomus</taxon>
    </lineage>
</organism>
<protein>
    <submittedName>
        <fullName evidence="2">Uncharacterized protein</fullName>
    </submittedName>
</protein>
<feature type="compositionally biased region" description="Pro residues" evidence="1">
    <location>
        <begin position="44"/>
        <end position="54"/>
    </location>
</feature>
<accession>A0A834ESU8</accession>
<gene>
    <name evidence="2" type="ORF">HJG60_009655</name>
</gene>
<dbReference type="AlphaFoldDB" id="A0A834ESU8"/>
<dbReference type="Proteomes" id="UP000664940">
    <property type="component" value="Unassembled WGS sequence"/>
</dbReference>
<name>A0A834ESU8_9CHIR</name>
<proteinExistence type="predicted"/>
<sequence>MSLASPILRGGASLGALEYEYLESKGPVSIQEAILPRGPAQPVRAPPAAPPSGAPIPENSQDPAWAGPGLPGWGGADAHPAPPGILPSRRTPDHRLGGSPPSLNMQFPPRPGGPLSPGGGGLALPGDEARGFPSSLYPRHPQRDSGVNTGKRKCLTRGQESRHSHGPGSDVGFTN</sequence>
<evidence type="ECO:0000313" key="2">
    <source>
        <dbReference type="EMBL" id="KAF6125107.1"/>
    </source>
</evidence>
<comment type="caution">
    <text evidence="2">The sequence shown here is derived from an EMBL/GenBank/DDBJ whole genome shotgun (WGS) entry which is preliminary data.</text>
</comment>
<dbReference type="EMBL" id="JABVXQ010000002">
    <property type="protein sequence ID" value="KAF6125107.1"/>
    <property type="molecule type" value="Genomic_DNA"/>
</dbReference>
<reference evidence="2 3" key="1">
    <citation type="journal article" date="2020" name="Nature">
        <title>Six reference-quality genomes reveal evolution of bat adaptations.</title>
        <authorList>
            <person name="Jebb D."/>
            <person name="Huang Z."/>
            <person name="Pippel M."/>
            <person name="Hughes G.M."/>
            <person name="Lavrichenko K."/>
            <person name="Devanna P."/>
            <person name="Winkler S."/>
            <person name="Jermiin L.S."/>
            <person name="Skirmuntt E.C."/>
            <person name="Katzourakis A."/>
            <person name="Burkitt-Gray L."/>
            <person name="Ray D.A."/>
            <person name="Sullivan K.A.M."/>
            <person name="Roscito J.G."/>
            <person name="Kirilenko B.M."/>
            <person name="Davalos L.M."/>
            <person name="Corthals A.P."/>
            <person name="Power M.L."/>
            <person name="Jones G."/>
            <person name="Ransome R.D."/>
            <person name="Dechmann D.K.N."/>
            <person name="Locatelli A.G."/>
            <person name="Puechmaille S.J."/>
            <person name="Fedrigo O."/>
            <person name="Jarvis E.D."/>
            <person name="Hiller M."/>
            <person name="Vernes S.C."/>
            <person name="Myers E.W."/>
            <person name="Teeling E.C."/>
        </authorList>
    </citation>
    <scope>NUCLEOTIDE SEQUENCE [LARGE SCALE GENOMIC DNA]</scope>
    <source>
        <strain evidence="2">Bat1K_MPI-CBG_1</strain>
    </source>
</reference>
<feature type="region of interest" description="Disordered" evidence="1">
    <location>
        <begin position="32"/>
        <end position="175"/>
    </location>
</feature>
<evidence type="ECO:0000313" key="3">
    <source>
        <dbReference type="Proteomes" id="UP000664940"/>
    </source>
</evidence>